<keyword evidence="10" id="KW-0249">Electron transport</keyword>
<evidence type="ECO:0000256" key="2">
    <source>
        <dbReference type="ARBA" id="ARBA00004443"/>
    </source>
</evidence>
<keyword evidence="12" id="KW-0496">Mitochondrion</keyword>
<protein>
    <recommendedName>
        <fullName evidence="5">NADH dehydrogenase [ubiquinone] 1 beta subcomplex subunit 9</fullName>
    </recommendedName>
    <alternativeName>
        <fullName evidence="14">Complex I-B22</fullName>
    </alternativeName>
    <alternativeName>
        <fullName evidence="15">NADH-ubiquinone oxidoreductase B22 subunit</fullName>
    </alternativeName>
</protein>
<evidence type="ECO:0000256" key="7">
    <source>
        <dbReference type="ARBA" id="ARBA00022553"/>
    </source>
</evidence>
<comment type="caution">
    <text evidence="17">The sequence shown here is derived from an EMBL/GenBank/DDBJ whole genome shotgun (WGS) entry which is preliminary data.</text>
</comment>
<keyword evidence="13" id="KW-0472">Membrane</keyword>
<evidence type="ECO:0000256" key="11">
    <source>
        <dbReference type="ARBA" id="ARBA00022990"/>
    </source>
</evidence>
<evidence type="ECO:0000256" key="3">
    <source>
        <dbReference type="ARBA" id="ARBA00009508"/>
    </source>
</evidence>
<dbReference type="PANTHER" id="PTHR12868">
    <property type="entry name" value="NADH-UBIQUINONE OXIDOREDUCTASE B22 SUBUNIT"/>
    <property type="match status" value="1"/>
</dbReference>
<dbReference type="AlphaFoldDB" id="A0A7J7IXG8"/>
<evidence type="ECO:0000313" key="17">
    <source>
        <dbReference type="EMBL" id="KAF6018227.1"/>
    </source>
</evidence>
<keyword evidence="18" id="KW-1185">Reference proteome</keyword>
<comment type="function">
    <text evidence="1">Accessory subunit of the mitochondrial membrane respiratory chain NADH dehydrogenase (Complex I), that is believed to be not involved in catalysis. Complex I functions in the transfer of electrons from NADH to the respiratory chain. The immediate electron acceptor for the enzyme is believed to be ubiquinone.</text>
</comment>
<evidence type="ECO:0000256" key="9">
    <source>
        <dbReference type="ARBA" id="ARBA00022792"/>
    </source>
</evidence>
<comment type="subcellular location">
    <subcellularLocation>
        <location evidence="2">Mitochondrion inner membrane</location>
        <topology evidence="2">Peripheral membrane protein</topology>
        <orientation evidence="2">Matrix side</orientation>
    </subcellularLocation>
</comment>
<evidence type="ECO:0000259" key="16">
    <source>
        <dbReference type="Pfam" id="PF05347"/>
    </source>
</evidence>
<evidence type="ECO:0000313" key="18">
    <source>
        <dbReference type="Proteomes" id="UP000593567"/>
    </source>
</evidence>
<dbReference type="EMBL" id="VXIV02003327">
    <property type="protein sequence ID" value="KAF6018227.1"/>
    <property type="molecule type" value="Genomic_DNA"/>
</dbReference>
<dbReference type="InterPro" id="IPR008011">
    <property type="entry name" value="Complex1_LYR_dom"/>
</dbReference>
<proteinExistence type="inferred from homology"/>
<feature type="domain" description="Complex 1 LYR protein" evidence="16">
    <location>
        <begin position="13"/>
        <end position="72"/>
    </location>
</feature>
<keyword evidence="8" id="KW-0679">Respiratory chain</keyword>
<evidence type="ECO:0000256" key="4">
    <source>
        <dbReference type="ARBA" id="ARBA00011790"/>
    </source>
</evidence>
<dbReference type="GO" id="GO:0006120">
    <property type="term" value="P:mitochondrial electron transport, NADH to ubiquinone"/>
    <property type="evidence" value="ECO:0007669"/>
    <property type="project" value="InterPro"/>
</dbReference>
<name>A0A7J7IXG8_BUGNE</name>
<gene>
    <name evidence="17" type="ORF">EB796_023458</name>
</gene>
<evidence type="ECO:0000256" key="14">
    <source>
        <dbReference type="ARBA" id="ARBA00030192"/>
    </source>
</evidence>
<evidence type="ECO:0000256" key="5">
    <source>
        <dbReference type="ARBA" id="ARBA00018684"/>
    </source>
</evidence>
<evidence type="ECO:0000256" key="15">
    <source>
        <dbReference type="ARBA" id="ARBA00032528"/>
    </source>
</evidence>
<dbReference type="Pfam" id="PF05347">
    <property type="entry name" value="Complex1_LYR"/>
    <property type="match status" value="1"/>
</dbReference>
<keyword evidence="11" id="KW-0007">Acetylation</keyword>
<dbReference type="Proteomes" id="UP000593567">
    <property type="component" value="Unassembled WGS sequence"/>
</dbReference>
<evidence type="ECO:0000256" key="10">
    <source>
        <dbReference type="ARBA" id="ARBA00022982"/>
    </source>
</evidence>
<evidence type="ECO:0000256" key="8">
    <source>
        <dbReference type="ARBA" id="ARBA00022660"/>
    </source>
</evidence>
<evidence type="ECO:0000256" key="12">
    <source>
        <dbReference type="ARBA" id="ARBA00023128"/>
    </source>
</evidence>
<dbReference type="InterPro" id="IPR045292">
    <property type="entry name" value="Complex1_LYR_NDUFB9_LYRM3"/>
</dbReference>
<sequence>MTSLTTTILSHKQRVCALYKEAARNLQSMYPERHRFRYHVVLLRDRFDQNAHITDVREAKKILVEGEKELWEKHYPSRIRFGESPGGAAFNRTKYIPDWVLDTWHPYEKAAFPEYFARREIRKKEYLERWENKYGQKAAEEV</sequence>
<reference evidence="17" key="1">
    <citation type="submission" date="2020-06" db="EMBL/GenBank/DDBJ databases">
        <title>Draft genome of Bugula neritina, a colonial animal packing powerful symbionts and potential medicines.</title>
        <authorList>
            <person name="Rayko M."/>
        </authorList>
    </citation>
    <scope>NUCLEOTIDE SEQUENCE [LARGE SCALE GENOMIC DNA]</scope>
    <source>
        <strain evidence="17">Kwan_BN1</strain>
    </source>
</reference>
<organism evidence="17 18">
    <name type="scientific">Bugula neritina</name>
    <name type="common">Brown bryozoan</name>
    <name type="synonym">Sertularia neritina</name>
    <dbReference type="NCBI Taxonomy" id="10212"/>
    <lineage>
        <taxon>Eukaryota</taxon>
        <taxon>Metazoa</taxon>
        <taxon>Spiralia</taxon>
        <taxon>Lophotrochozoa</taxon>
        <taxon>Bryozoa</taxon>
        <taxon>Gymnolaemata</taxon>
        <taxon>Cheilostomatida</taxon>
        <taxon>Flustrina</taxon>
        <taxon>Buguloidea</taxon>
        <taxon>Bugulidae</taxon>
        <taxon>Bugula</taxon>
    </lineage>
</organism>
<accession>A0A7J7IXG8</accession>
<dbReference type="PANTHER" id="PTHR12868:SF0">
    <property type="entry name" value="NADH DEHYDROGENASE [UBIQUINONE] 1 BETA SUBCOMPLEX SUBUNIT 9"/>
    <property type="match status" value="1"/>
</dbReference>
<dbReference type="CDD" id="cd20263">
    <property type="entry name" value="Complex1_LYR_NDUFB9_LYRM3"/>
    <property type="match status" value="1"/>
</dbReference>
<dbReference type="OrthoDB" id="13598at2759"/>
<keyword evidence="7" id="KW-0597">Phosphoprotein</keyword>
<comment type="similarity">
    <text evidence="3">Belongs to the complex I LYR family.</text>
</comment>
<comment type="subunit">
    <text evidence="4">Mammalian complex I is composed of 45 different subunits.</text>
</comment>
<keyword evidence="9" id="KW-0999">Mitochondrion inner membrane</keyword>
<dbReference type="GO" id="GO:0005743">
    <property type="term" value="C:mitochondrial inner membrane"/>
    <property type="evidence" value="ECO:0007669"/>
    <property type="project" value="UniProtKB-SubCell"/>
</dbReference>
<keyword evidence="6" id="KW-0813">Transport</keyword>
<evidence type="ECO:0000256" key="6">
    <source>
        <dbReference type="ARBA" id="ARBA00022448"/>
    </source>
</evidence>
<dbReference type="InterPro" id="IPR033034">
    <property type="entry name" value="NDUFB9"/>
</dbReference>
<evidence type="ECO:0000256" key="13">
    <source>
        <dbReference type="ARBA" id="ARBA00023136"/>
    </source>
</evidence>
<evidence type="ECO:0000256" key="1">
    <source>
        <dbReference type="ARBA" id="ARBA00002920"/>
    </source>
</evidence>